<evidence type="ECO:0000313" key="2">
    <source>
        <dbReference type="Proteomes" id="UP000016922"/>
    </source>
</evidence>
<dbReference type="KEGG" id="glz:GLAREA_11922"/>
<evidence type="ECO:0000313" key="1">
    <source>
        <dbReference type="EMBL" id="EPE31840.1"/>
    </source>
</evidence>
<keyword evidence="2" id="KW-1185">Reference proteome</keyword>
<protein>
    <submittedName>
        <fullName evidence="1">Uncharacterized protein</fullName>
    </submittedName>
</protein>
<dbReference type="AlphaFoldDB" id="S3D219"/>
<dbReference type="OMA" id="GYDCVIW"/>
<dbReference type="Proteomes" id="UP000016922">
    <property type="component" value="Unassembled WGS sequence"/>
</dbReference>
<dbReference type="Pfam" id="PF20174">
    <property type="entry name" value="DUF6540"/>
    <property type="match status" value="1"/>
</dbReference>
<organism evidence="1 2">
    <name type="scientific">Glarea lozoyensis (strain ATCC 20868 / MF5171)</name>
    <dbReference type="NCBI Taxonomy" id="1116229"/>
    <lineage>
        <taxon>Eukaryota</taxon>
        <taxon>Fungi</taxon>
        <taxon>Dikarya</taxon>
        <taxon>Ascomycota</taxon>
        <taxon>Pezizomycotina</taxon>
        <taxon>Leotiomycetes</taxon>
        <taxon>Helotiales</taxon>
        <taxon>Helotiaceae</taxon>
        <taxon>Glarea</taxon>
    </lineage>
</organism>
<dbReference type="GeneID" id="19470963"/>
<name>S3D219_GLAL2</name>
<proteinExistence type="predicted"/>
<dbReference type="HOGENOM" id="CLU_1204876_0_0_1"/>
<dbReference type="InterPro" id="IPR046670">
    <property type="entry name" value="DUF6540"/>
</dbReference>
<dbReference type="OrthoDB" id="3016366at2759"/>
<dbReference type="RefSeq" id="XP_008080895.1">
    <property type="nucleotide sequence ID" value="XM_008082704.1"/>
</dbReference>
<dbReference type="EMBL" id="KE145360">
    <property type="protein sequence ID" value="EPE31840.1"/>
    <property type="molecule type" value="Genomic_DNA"/>
</dbReference>
<reference evidence="1 2" key="1">
    <citation type="journal article" date="2013" name="BMC Genomics">
        <title>Genomics-driven discovery of the pneumocandin biosynthetic gene cluster in the fungus Glarea lozoyensis.</title>
        <authorList>
            <person name="Chen L."/>
            <person name="Yue Q."/>
            <person name="Zhang X."/>
            <person name="Xiang M."/>
            <person name="Wang C."/>
            <person name="Li S."/>
            <person name="Che Y."/>
            <person name="Ortiz-Lopez F.J."/>
            <person name="Bills G.F."/>
            <person name="Liu X."/>
            <person name="An Z."/>
        </authorList>
    </citation>
    <scope>NUCLEOTIDE SEQUENCE [LARGE SCALE GENOMIC DNA]</scope>
    <source>
        <strain evidence="2">ATCC 20868 / MF5171</strain>
    </source>
</reference>
<accession>S3D219</accession>
<gene>
    <name evidence="1" type="ORF">GLAREA_11922</name>
</gene>
<sequence>MGYLDVTNQNSTNGLLGTGSVVSKLLPNTLYLTFNAPCVDDYHRGLFITYPPILCDLDGPTSGILFHATYIDSKWVLEQRDIRDVSASKSLVLLYHLHTISAPSDEQLFNSYEKMQKVVQNVPMGRKAREDAYGETRAGNPELDGYDCVIWTGDAMRALIKEGLIDLQGRDVGSYSLPSRYPIVGSSGNRSSANDAVALVEEVMAEARSLAGPEDAKTMVGVDFGGLKIM</sequence>